<dbReference type="RefSeq" id="WP_108106404.1">
    <property type="nucleotide sequence ID" value="NZ_QASN01000011.1"/>
</dbReference>
<comment type="caution">
    <text evidence="2">The sequence shown here is derived from an EMBL/GenBank/DDBJ whole genome shotgun (WGS) entry which is preliminary data.</text>
</comment>
<evidence type="ECO:0000313" key="2">
    <source>
        <dbReference type="EMBL" id="PTU75179.1"/>
    </source>
</evidence>
<gene>
    <name evidence="2" type="ORF">DBO85_06400</name>
</gene>
<keyword evidence="1" id="KW-0812">Transmembrane</keyword>
<keyword evidence="3" id="KW-1185">Reference proteome</keyword>
<feature type="transmembrane region" description="Helical" evidence="1">
    <location>
        <begin position="21"/>
        <end position="42"/>
    </location>
</feature>
<protein>
    <submittedName>
        <fullName evidence="2">Uncharacterized protein</fullName>
    </submittedName>
</protein>
<reference evidence="2 3" key="1">
    <citation type="submission" date="2018-04" db="EMBL/GenBank/DDBJ databases">
        <title>Pseudomonas sp. nov., isolated from mangrove soil.</title>
        <authorList>
            <person name="Chen C."/>
        </authorList>
    </citation>
    <scope>NUCLEOTIDE SEQUENCE [LARGE SCALE GENOMIC DNA]</scope>
    <source>
        <strain evidence="2 3">TC-11</strain>
    </source>
</reference>
<proteinExistence type="predicted"/>
<accession>A0A2T5PBT0</accession>
<organism evidence="2 3">
    <name type="scientific">Pseudomonas mangrovi</name>
    <dbReference type="NCBI Taxonomy" id="2161748"/>
    <lineage>
        <taxon>Bacteria</taxon>
        <taxon>Pseudomonadati</taxon>
        <taxon>Pseudomonadota</taxon>
        <taxon>Gammaproteobacteria</taxon>
        <taxon>Pseudomonadales</taxon>
        <taxon>Pseudomonadaceae</taxon>
        <taxon>Pseudomonas</taxon>
    </lineage>
</organism>
<dbReference type="EMBL" id="QASN01000011">
    <property type="protein sequence ID" value="PTU75179.1"/>
    <property type="molecule type" value="Genomic_DNA"/>
</dbReference>
<dbReference type="AlphaFoldDB" id="A0A2T5PBT0"/>
<keyword evidence="1" id="KW-1133">Transmembrane helix</keyword>
<sequence>MRLRWQEIDKALLVYREKWDVIAYSCASGLACLGVAVGAYLLSERPDAPRVFLSAFSFFFGLAGTALMLRLIVESRRIVGEPGFHVLSADSLGISITAYLGARTQSFAWTAIDEVMLAARLKTIEPDETTYLGRTIVVFLTSGEYGSWSVSTRMRAAVSLSAEGRPYLCAPFPKGQEIPLEEILRQYAPTRVKVRSEERAIFDFRKNADLYSTA</sequence>
<keyword evidence="1" id="KW-0472">Membrane</keyword>
<evidence type="ECO:0000256" key="1">
    <source>
        <dbReference type="SAM" id="Phobius"/>
    </source>
</evidence>
<dbReference type="Proteomes" id="UP000244064">
    <property type="component" value="Unassembled WGS sequence"/>
</dbReference>
<name>A0A2T5PBT0_9PSED</name>
<feature type="transmembrane region" description="Helical" evidence="1">
    <location>
        <begin position="48"/>
        <end position="69"/>
    </location>
</feature>
<evidence type="ECO:0000313" key="3">
    <source>
        <dbReference type="Proteomes" id="UP000244064"/>
    </source>
</evidence>
<dbReference type="PROSITE" id="PS51257">
    <property type="entry name" value="PROKAR_LIPOPROTEIN"/>
    <property type="match status" value="1"/>
</dbReference>